<evidence type="ECO:0000256" key="1">
    <source>
        <dbReference type="ARBA" id="ARBA00022670"/>
    </source>
</evidence>
<reference evidence="8" key="5">
    <citation type="submission" date="2015-06" db="UniProtKB">
        <authorList>
            <consortium name="EnsemblFungi"/>
        </authorList>
    </citation>
    <scope>IDENTIFICATION</scope>
    <source>
        <strain evidence="8">ATCC 64411</strain>
    </source>
</reference>
<dbReference type="OMA" id="MRRMFER"/>
<dbReference type="EMBL" id="ADBL01000023">
    <property type="status" value="NOT_ANNOTATED_CDS"/>
    <property type="molecule type" value="Genomic_DNA"/>
</dbReference>
<dbReference type="VEuPathDB" id="FungiDB:MAPG_00124"/>
<evidence type="ECO:0000313" key="9">
    <source>
        <dbReference type="Proteomes" id="UP000011715"/>
    </source>
</evidence>
<feature type="domain" description="Peptidase S8/S53" evidence="5">
    <location>
        <begin position="648"/>
        <end position="883"/>
    </location>
</feature>
<dbReference type="EMBL" id="GL876966">
    <property type="protein sequence ID" value="KLU81029.1"/>
    <property type="molecule type" value="Genomic_DNA"/>
</dbReference>
<dbReference type="eggNOG" id="ENOG502T0MV">
    <property type="taxonomic scope" value="Eukaryota"/>
</dbReference>
<dbReference type="InterPro" id="IPR015500">
    <property type="entry name" value="Peptidase_S8_subtilisin-rel"/>
</dbReference>
<dbReference type="GO" id="GO:0006508">
    <property type="term" value="P:proteolysis"/>
    <property type="evidence" value="ECO:0007669"/>
    <property type="project" value="UniProtKB-KW"/>
</dbReference>
<evidence type="ECO:0000259" key="6">
    <source>
        <dbReference type="Pfam" id="PF24476"/>
    </source>
</evidence>
<organism evidence="8 9">
    <name type="scientific">Magnaporthiopsis poae (strain ATCC 64411 / 73-15)</name>
    <name type="common">Kentucky bluegrass fungus</name>
    <name type="synonym">Magnaporthe poae</name>
    <dbReference type="NCBI Taxonomy" id="644358"/>
    <lineage>
        <taxon>Eukaryota</taxon>
        <taxon>Fungi</taxon>
        <taxon>Dikarya</taxon>
        <taxon>Ascomycota</taxon>
        <taxon>Pezizomycotina</taxon>
        <taxon>Sordariomycetes</taxon>
        <taxon>Sordariomycetidae</taxon>
        <taxon>Magnaporthales</taxon>
        <taxon>Magnaporthaceae</taxon>
        <taxon>Magnaporthiopsis</taxon>
    </lineage>
</organism>
<proteinExistence type="inferred from homology"/>
<reference evidence="8" key="4">
    <citation type="journal article" date="2015" name="G3 (Bethesda)">
        <title>Genome sequences of three phytopathogenic species of the Magnaporthaceae family of fungi.</title>
        <authorList>
            <person name="Okagaki L.H."/>
            <person name="Nunes C.C."/>
            <person name="Sailsbery J."/>
            <person name="Clay B."/>
            <person name="Brown D."/>
            <person name="John T."/>
            <person name="Oh Y."/>
            <person name="Young N."/>
            <person name="Fitzgerald M."/>
            <person name="Haas B.J."/>
            <person name="Zeng Q."/>
            <person name="Young S."/>
            <person name="Adiconis X."/>
            <person name="Fan L."/>
            <person name="Levin J.Z."/>
            <person name="Mitchell T.K."/>
            <person name="Okubara P.A."/>
            <person name="Farman M.L."/>
            <person name="Kohn L.M."/>
            <person name="Birren B."/>
            <person name="Ma L.-J."/>
            <person name="Dean R.A."/>
        </authorList>
    </citation>
    <scope>NUCLEOTIDE SEQUENCE</scope>
    <source>
        <strain evidence="8">ATCC 64411 / 73-15</strain>
    </source>
</reference>
<dbReference type="Proteomes" id="UP000011715">
    <property type="component" value="Unassembled WGS sequence"/>
</dbReference>
<keyword evidence="3 4" id="KW-0720">Serine protease</keyword>
<dbReference type="OrthoDB" id="206201at2759"/>
<comment type="similarity">
    <text evidence="4">Belongs to the peptidase S8 family.</text>
</comment>
<evidence type="ECO:0000256" key="4">
    <source>
        <dbReference type="PROSITE-ProRule" id="PRU01240"/>
    </source>
</evidence>
<keyword evidence="1 4" id="KW-0645">Protease</keyword>
<keyword evidence="9" id="KW-1185">Reference proteome</keyword>
<protein>
    <submittedName>
        <fullName evidence="7 8">Uncharacterized protein</fullName>
    </submittedName>
</protein>
<dbReference type="PRINTS" id="PR00723">
    <property type="entry name" value="SUBTILISIN"/>
</dbReference>
<feature type="active site" description="Charge relay system" evidence="4">
    <location>
        <position position="704"/>
    </location>
</feature>
<dbReference type="Gene3D" id="3.40.50.200">
    <property type="entry name" value="Peptidase S8/S53 domain"/>
    <property type="match status" value="1"/>
</dbReference>
<evidence type="ECO:0000313" key="7">
    <source>
        <dbReference type="EMBL" id="KLU81029.1"/>
    </source>
</evidence>
<feature type="domain" description="DUF7580" evidence="6">
    <location>
        <begin position="223"/>
        <end position="567"/>
    </location>
</feature>
<dbReference type="Pfam" id="PF00082">
    <property type="entry name" value="Peptidase_S8"/>
    <property type="match status" value="1"/>
</dbReference>
<reference evidence="9" key="2">
    <citation type="submission" date="2010-05" db="EMBL/GenBank/DDBJ databases">
        <title>The genome sequence of Magnaporthe poae strain ATCC 64411.</title>
        <authorList>
            <person name="Ma L.-J."/>
            <person name="Dead R."/>
            <person name="Young S."/>
            <person name="Zeng Q."/>
            <person name="Koehrsen M."/>
            <person name="Alvarado L."/>
            <person name="Berlin A."/>
            <person name="Chapman S.B."/>
            <person name="Chen Z."/>
            <person name="Freedman E."/>
            <person name="Gellesch M."/>
            <person name="Goldberg J."/>
            <person name="Griggs A."/>
            <person name="Gujja S."/>
            <person name="Heilman E.R."/>
            <person name="Heiman D."/>
            <person name="Hepburn T."/>
            <person name="Howarth C."/>
            <person name="Jen D."/>
            <person name="Larson L."/>
            <person name="Mehta T."/>
            <person name="Neiman D."/>
            <person name="Pearson M."/>
            <person name="Roberts A."/>
            <person name="Saif S."/>
            <person name="Shea T."/>
            <person name="Shenoy N."/>
            <person name="Sisk P."/>
            <person name="Stolte C."/>
            <person name="Sykes S."/>
            <person name="Walk T."/>
            <person name="White J."/>
            <person name="Yandava C."/>
            <person name="Haas B."/>
            <person name="Nusbaum C."/>
            <person name="Birren B."/>
        </authorList>
    </citation>
    <scope>NUCLEOTIDE SEQUENCE [LARGE SCALE GENOMIC DNA]</scope>
    <source>
        <strain evidence="9">ATCC 64411 / 73-15</strain>
    </source>
</reference>
<dbReference type="InterPro" id="IPR000209">
    <property type="entry name" value="Peptidase_S8/S53_dom"/>
</dbReference>
<name>A0A0C4DK61_MAGP6</name>
<reference evidence="7" key="3">
    <citation type="submission" date="2011-03" db="EMBL/GenBank/DDBJ databases">
        <title>Annotation of Magnaporthe poae ATCC 64411.</title>
        <authorList>
            <person name="Ma L.-J."/>
            <person name="Dead R."/>
            <person name="Young S.K."/>
            <person name="Zeng Q."/>
            <person name="Gargeya S."/>
            <person name="Fitzgerald M."/>
            <person name="Haas B."/>
            <person name="Abouelleil A."/>
            <person name="Alvarado L."/>
            <person name="Arachchi H.M."/>
            <person name="Berlin A."/>
            <person name="Brown A."/>
            <person name="Chapman S.B."/>
            <person name="Chen Z."/>
            <person name="Dunbar C."/>
            <person name="Freedman E."/>
            <person name="Gearin G."/>
            <person name="Gellesch M."/>
            <person name="Goldberg J."/>
            <person name="Griggs A."/>
            <person name="Gujja S."/>
            <person name="Heiman D."/>
            <person name="Howarth C."/>
            <person name="Larson L."/>
            <person name="Lui A."/>
            <person name="MacDonald P.J.P."/>
            <person name="Mehta T."/>
            <person name="Montmayeur A."/>
            <person name="Murphy C."/>
            <person name="Neiman D."/>
            <person name="Pearson M."/>
            <person name="Priest M."/>
            <person name="Roberts A."/>
            <person name="Saif S."/>
            <person name="Shea T."/>
            <person name="Shenoy N."/>
            <person name="Sisk P."/>
            <person name="Stolte C."/>
            <person name="Sykes S."/>
            <person name="Yandava C."/>
            <person name="Wortman J."/>
            <person name="Nusbaum C."/>
            <person name="Birren B."/>
        </authorList>
    </citation>
    <scope>NUCLEOTIDE SEQUENCE</scope>
    <source>
        <strain evidence="7">ATCC 64411</strain>
    </source>
</reference>
<dbReference type="AlphaFoldDB" id="A0A0C4DK61"/>
<accession>A0A0C4DK61</accession>
<gene>
    <name evidence="7" type="ORF">MAPG_00124</name>
</gene>
<dbReference type="InterPro" id="IPR056002">
    <property type="entry name" value="DUF7580"/>
</dbReference>
<keyword evidence="2 4" id="KW-0378">Hydrolase</keyword>
<dbReference type="InterPro" id="IPR036852">
    <property type="entry name" value="Peptidase_S8/S53_dom_sf"/>
</dbReference>
<evidence type="ECO:0000259" key="5">
    <source>
        <dbReference type="Pfam" id="PF00082"/>
    </source>
</evidence>
<feature type="active site" description="Charge relay system" evidence="4">
    <location>
        <position position="869"/>
    </location>
</feature>
<sequence length="962" mass="107700">MPLLSLTASFFAQTAPAPDSEELSLLLKAVLPTFIAAVDRRRDVLLEVDSPEAPLQSTQSSDKLLGDFYLRLYVGLVNLQAVLVQWSPEDMIQSSSAEEDQMKRLLGAVLSCLEERFLSRKEKNAGPAFKRLGIEQTYGTTLWKLRALRKSKRMPARDQEMPESYLRDIDLVVRLESKKAAKRDELLGAVEAAFEFFAGIQLFAGEPTSSCPLQYLSYPMKHVSKRTKALFVVVQSKWSCQCDGSPSHVSRKARLNLTQHQRFDTAPVRGARLPDDVHWYRIFFPTTAHEIEWQDTDIAVDSRERLDTAHQKIGGDLCGVISNVKPKIRPCMAVWAKELWRLQPGIEERRSVLTQIKEADFVSLAELLLQQSSHGGGRSSKSSPIGLAPWRPKDRLILSFILATTLLHLSKINVPGLKLDLTSDSICFLRPPRRALPDITRPYLTVSCAPRSSTPQQQSSSTWNQPHRFPNILALGILLLEIERGVPIEPDASQDLCVEAMTELDHWTQSSSLLEKRTVPEGLRRAIAACIQPKQFKTHNLDKNNIRDDDVRRYIFDRILYPLEEALFTAYEIRPHMLLVDPEPQNKAVSGPWGSFDGEEDGEVDEYHRAAAKEWMMNLEGVHDLVYACQDRCEELAQRGGSDPRAERVKIAVLDTGLQLPTHLHTAYEGEGRILIDESKSFVGNTDSAASQQNRGWDRDCDGHGSRVGEIILRCASCADLNVAKVFQTRRDLTSPDLADQAHKRIIEAIALATNVWKVDMIVMCFGFDEPIRPIRNAIDRATKASKPPLFFAATRNNGAHREVAWPASEPSVIGISSTTAEGEASPFNSSRRDDALPILYAFGQGVPVNVAAPHDPEHFESRHFSGTSYATPIAASLAANLLGSVRMLLKASSPEDRARFAHVPGDLQEWRGMLRVLLNRMQREHVSGQKSLLPWDFLRLDMMKGNKLLREVDAAMNGKLS</sequence>
<dbReference type="EnsemblFungi" id="MAPG_00124T0">
    <property type="protein sequence ID" value="MAPG_00124T0"/>
    <property type="gene ID" value="MAPG_00124"/>
</dbReference>
<dbReference type="STRING" id="644358.A0A0C4DK61"/>
<dbReference type="PROSITE" id="PS51892">
    <property type="entry name" value="SUBTILASE"/>
    <property type="match status" value="1"/>
</dbReference>
<dbReference type="CDD" id="cd00306">
    <property type="entry name" value="Peptidases_S8_S53"/>
    <property type="match status" value="1"/>
</dbReference>
<feature type="active site" description="Charge relay system" evidence="4">
    <location>
        <position position="655"/>
    </location>
</feature>
<reference evidence="7" key="1">
    <citation type="submission" date="2010-05" db="EMBL/GenBank/DDBJ databases">
        <title>The Genome Sequence of Magnaporthe poae strain ATCC 64411.</title>
        <authorList>
            <consortium name="The Broad Institute Genome Sequencing Platform"/>
            <consortium name="Broad Institute Genome Sequencing Center for Infectious Disease"/>
            <person name="Ma L.-J."/>
            <person name="Dead R."/>
            <person name="Young S."/>
            <person name="Zeng Q."/>
            <person name="Koehrsen M."/>
            <person name="Alvarado L."/>
            <person name="Berlin A."/>
            <person name="Chapman S.B."/>
            <person name="Chen Z."/>
            <person name="Freedman E."/>
            <person name="Gellesch M."/>
            <person name="Goldberg J."/>
            <person name="Griggs A."/>
            <person name="Gujja S."/>
            <person name="Heilman E.R."/>
            <person name="Heiman D."/>
            <person name="Hepburn T."/>
            <person name="Howarth C."/>
            <person name="Jen D."/>
            <person name="Larson L."/>
            <person name="Mehta T."/>
            <person name="Neiman D."/>
            <person name="Pearson M."/>
            <person name="Roberts A."/>
            <person name="Saif S."/>
            <person name="Shea T."/>
            <person name="Shenoy N."/>
            <person name="Sisk P."/>
            <person name="Stolte C."/>
            <person name="Sykes S."/>
            <person name="Walk T."/>
            <person name="White J."/>
            <person name="Yandava C."/>
            <person name="Haas B."/>
            <person name="Nusbaum C."/>
            <person name="Birren B."/>
        </authorList>
    </citation>
    <scope>NUCLEOTIDE SEQUENCE</scope>
    <source>
        <strain evidence="7">ATCC 64411</strain>
    </source>
</reference>
<dbReference type="PANTHER" id="PTHR35186">
    <property type="entry name" value="ANK_REP_REGION DOMAIN-CONTAINING PROTEIN"/>
    <property type="match status" value="1"/>
</dbReference>
<dbReference type="PANTHER" id="PTHR35186:SF4">
    <property type="entry name" value="PRION-INHIBITION AND PROPAGATION HELO DOMAIN-CONTAINING PROTEIN"/>
    <property type="match status" value="1"/>
</dbReference>
<evidence type="ECO:0000256" key="2">
    <source>
        <dbReference type="ARBA" id="ARBA00022801"/>
    </source>
</evidence>
<dbReference type="GO" id="GO:0004252">
    <property type="term" value="F:serine-type endopeptidase activity"/>
    <property type="evidence" value="ECO:0007669"/>
    <property type="project" value="UniProtKB-UniRule"/>
</dbReference>
<evidence type="ECO:0000313" key="8">
    <source>
        <dbReference type="EnsemblFungi" id="MAPG_00124T0"/>
    </source>
</evidence>
<dbReference type="SUPFAM" id="SSF52743">
    <property type="entry name" value="Subtilisin-like"/>
    <property type="match status" value="1"/>
</dbReference>
<dbReference type="Pfam" id="PF24476">
    <property type="entry name" value="DUF7580"/>
    <property type="match status" value="1"/>
</dbReference>
<evidence type="ECO:0000256" key="3">
    <source>
        <dbReference type="ARBA" id="ARBA00022825"/>
    </source>
</evidence>